<proteinExistence type="predicted"/>
<evidence type="ECO:0000313" key="3">
    <source>
        <dbReference type="Proteomes" id="UP000887159"/>
    </source>
</evidence>
<keyword evidence="1" id="KW-0812">Transmembrane</keyword>
<evidence type="ECO:0000313" key="2">
    <source>
        <dbReference type="EMBL" id="GFY08412.1"/>
    </source>
</evidence>
<dbReference type="Proteomes" id="UP000887159">
    <property type="component" value="Unassembled WGS sequence"/>
</dbReference>
<organism evidence="2 3">
    <name type="scientific">Trichonephila clavipes</name>
    <name type="common">Golden silk orbweaver</name>
    <name type="synonym">Nephila clavipes</name>
    <dbReference type="NCBI Taxonomy" id="2585209"/>
    <lineage>
        <taxon>Eukaryota</taxon>
        <taxon>Metazoa</taxon>
        <taxon>Ecdysozoa</taxon>
        <taxon>Arthropoda</taxon>
        <taxon>Chelicerata</taxon>
        <taxon>Arachnida</taxon>
        <taxon>Araneae</taxon>
        <taxon>Araneomorphae</taxon>
        <taxon>Entelegynae</taxon>
        <taxon>Araneoidea</taxon>
        <taxon>Nephilidae</taxon>
        <taxon>Trichonephila</taxon>
    </lineage>
</organism>
<keyword evidence="1" id="KW-1133">Transmembrane helix</keyword>
<comment type="caution">
    <text evidence="2">The sequence shown here is derived from an EMBL/GenBank/DDBJ whole genome shotgun (WGS) entry which is preliminary data.</text>
</comment>
<name>A0A8X6SFS3_TRICX</name>
<reference evidence="2" key="1">
    <citation type="submission" date="2020-08" db="EMBL/GenBank/DDBJ databases">
        <title>Multicomponent nature underlies the extraordinary mechanical properties of spider dragline silk.</title>
        <authorList>
            <person name="Kono N."/>
            <person name="Nakamura H."/>
            <person name="Mori M."/>
            <person name="Yoshida Y."/>
            <person name="Ohtoshi R."/>
            <person name="Malay A.D."/>
            <person name="Moran D.A.P."/>
            <person name="Tomita M."/>
            <person name="Numata K."/>
            <person name="Arakawa K."/>
        </authorList>
    </citation>
    <scope>NUCLEOTIDE SEQUENCE</scope>
</reference>
<sequence>MQENTTGSSPRDDKRIVCMAMIERASTPCTTNAVCYASFGVPFDAVCSRVECPQGIHCFISPCLKTTGVCTAHGAMNGGHGQWNRTTLCFLTNDTSACNIPMAEFEFGNTMCLPSAIFQQTNTCGTQCSGVILHPSDLIASMAYLFSRSIANRKRGIHACTTAGPGYTTHCYIKSTSAICGHRIYPKDTSKAFLILARGIMFFAVIFLVLLGVAFCVANGVLISFYFDLCVFDNDEQKVCYFRIVLARKTTVRLMNVPRQTVSGAIRHFKELGNDGRRPGSGRKCAVNTSRNRKAISKSESKEI</sequence>
<gene>
    <name evidence="2" type="ORF">TNCV_1358181</name>
</gene>
<keyword evidence="3" id="KW-1185">Reference proteome</keyword>
<accession>A0A8X6SFS3</accession>
<feature type="transmembrane region" description="Helical" evidence="1">
    <location>
        <begin position="200"/>
        <end position="227"/>
    </location>
</feature>
<dbReference type="AlphaFoldDB" id="A0A8X6SFS3"/>
<keyword evidence="1" id="KW-0472">Membrane</keyword>
<evidence type="ECO:0000256" key="1">
    <source>
        <dbReference type="SAM" id="Phobius"/>
    </source>
</evidence>
<dbReference type="EMBL" id="BMAU01021280">
    <property type="protein sequence ID" value="GFY08412.1"/>
    <property type="molecule type" value="Genomic_DNA"/>
</dbReference>
<protein>
    <submittedName>
        <fullName evidence="2">Uncharacterized protein</fullName>
    </submittedName>
</protein>